<accession>A0ABQ9Q5A2</accession>
<evidence type="ECO:0000256" key="1">
    <source>
        <dbReference type="SAM" id="MobiDB-lite"/>
    </source>
</evidence>
<feature type="compositionally biased region" description="Polar residues" evidence="1">
    <location>
        <begin position="26"/>
        <end position="36"/>
    </location>
</feature>
<dbReference type="EMBL" id="JARUPT010000080">
    <property type="protein sequence ID" value="KAK0378980.1"/>
    <property type="molecule type" value="Genomic_DNA"/>
</dbReference>
<feature type="region of interest" description="Disordered" evidence="1">
    <location>
        <begin position="1"/>
        <end position="63"/>
    </location>
</feature>
<dbReference type="Proteomes" id="UP001169217">
    <property type="component" value="Unassembled WGS sequence"/>
</dbReference>
<evidence type="ECO:0000256" key="2">
    <source>
        <dbReference type="SAM" id="Phobius"/>
    </source>
</evidence>
<keyword evidence="2" id="KW-1133">Transmembrane helix</keyword>
<feature type="transmembrane region" description="Helical" evidence="2">
    <location>
        <begin position="94"/>
        <end position="114"/>
    </location>
</feature>
<keyword evidence="2" id="KW-0472">Membrane</keyword>
<proteinExistence type="predicted"/>
<evidence type="ECO:0000313" key="3">
    <source>
        <dbReference type="EMBL" id="KAK0378980.1"/>
    </source>
</evidence>
<keyword evidence="4" id="KW-1185">Reference proteome</keyword>
<reference evidence="3" key="1">
    <citation type="submission" date="2023-04" db="EMBL/GenBank/DDBJ databases">
        <title>Colletotrichum limetticola genome sequence.</title>
        <authorList>
            <person name="Baroncelli R."/>
        </authorList>
    </citation>
    <scope>NUCLEOTIDE SEQUENCE</scope>
    <source>
        <strain evidence="3">KLA-Anderson</strain>
    </source>
</reference>
<feature type="transmembrane region" description="Helical" evidence="2">
    <location>
        <begin position="120"/>
        <end position="143"/>
    </location>
</feature>
<name>A0ABQ9Q5A2_9PEZI</name>
<comment type="caution">
    <text evidence="3">The sequence shown here is derived from an EMBL/GenBank/DDBJ whole genome shotgun (WGS) entry which is preliminary data.</text>
</comment>
<organism evidence="3 4">
    <name type="scientific">Colletotrichum limetticola</name>
    <dbReference type="NCBI Taxonomy" id="1209924"/>
    <lineage>
        <taxon>Eukaryota</taxon>
        <taxon>Fungi</taxon>
        <taxon>Dikarya</taxon>
        <taxon>Ascomycota</taxon>
        <taxon>Pezizomycotina</taxon>
        <taxon>Sordariomycetes</taxon>
        <taxon>Hypocreomycetidae</taxon>
        <taxon>Glomerellales</taxon>
        <taxon>Glomerellaceae</taxon>
        <taxon>Colletotrichum</taxon>
        <taxon>Colletotrichum acutatum species complex</taxon>
    </lineage>
</organism>
<keyword evidence="2" id="KW-0812">Transmembrane</keyword>
<sequence>MAVKQKRSPATTYDELSPQDIEDITPLTTPETNQPDVTKLLPTSHDSGSRHFNQSPGNQSPSAVDTAQILPTVEQMRIEEPAQLPQASETSAGWLLLLLIPYAAGLMLWALIFADVIPHSFFLSIAAWVIAFLVEVASFRSWFTVVFSATREVVRGWYLAMKRSFNQVYHVFLTLPYIVNE</sequence>
<protein>
    <submittedName>
        <fullName evidence="3">Uncharacterized protein</fullName>
    </submittedName>
</protein>
<gene>
    <name evidence="3" type="ORF">CLIM01_03677</name>
</gene>
<feature type="compositionally biased region" description="Polar residues" evidence="1">
    <location>
        <begin position="44"/>
        <end position="63"/>
    </location>
</feature>
<evidence type="ECO:0000313" key="4">
    <source>
        <dbReference type="Proteomes" id="UP001169217"/>
    </source>
</evidence>